<evidence type="ECO:0000313" key="6">
    <source>
        <dbReference type="Proteomes" id="UP000830729"/>
    </source>
</evidence>
<dbReference type="InterPro" id="IPR000182">
    <property type="entry name" value="GNAT_dom"/>
</dbReference>
<dbReference type="SUPFAM" id="SSF55729">
    <property type="entry name" value="Acyl-CoA N-acyltransferases (Nat)"/>
    <property type="match status" value="1"/>
</dbReference>
<evidence type="ECO:0000256" key="3">
    <source>
        <dbReference type="ARBA" id="ARBA00038502"/>
    </source>
</evidence>
<evidence type="ECO:0000256" key="1">
    <source>
        <dbReference type="ARBA" id="ARBA00022679"/>
    </source>
</evidence>
<dbReference type="RefSeq" id="WP_248650080.1">
    <property type="nucleotide sequence ID" value="NZ_CP096659.1"/>
</dbReference>
<dbReference type="PANTHER" id="PTHR43792">
    <property type="entry name" value="GNAT FAMILY, PUTATIVE (AFU_ORTHOLOGUE AFUA_3G00765)-RELATED-RELATED"/>
    <property type="match status" value="1"/>
</dbReference>
<evidence type="ECO:0000256" key="2">
    <source>
        <dbReference type="ARBA" id="ARBA00023315"/>
    </source>
</evidence>
<dbReference type="Gene3D" id="3.40.630.30">
    <property type="match status" value="1"/>
</dbReference>
<dbReference type="PANTHER" id="PTHR43792:SF8">
    <property type="entry name" value="[RIBOSOMAL PROTEIN US5]-ALANINE N-ACETYLTRANSFERASE"/>
    <property type="match status" value="1"/>
</dbReference>
<dbReference type="Pfam" id="PF13302">
    <property type="entry name" value="Acetyltransf_3"/>
    <property type="match status" value="1"/>
</dbReference>
<dbReference type="KEGG" id="halx:M0R89_16010"/>
<evidence type="ECO:0000259" key="4">
    <source>
        <dbReference type="PROSITE" id="PS51186"/>
    </source>
</evidence>
<evidence type="ECO:0000313" key="5">
    <source>
        <dbReference type="EMBL" id="UPV74030.1"/>
    </source>
</evidence>
<keyword evidence="2" id="KW-0012">Acyltransferase</keyword>
<gene>
    <name evidence="5" type="ORF">M0R89_16010</name>
</gene>
<accession>A0A8U0HSQ6</accession>
<reference evidence="5 6" key="1">
    <citation type="submission" date="2022-04" db="EMBL/GenBank/DDBJ databases">
        <title>Diverse halophilic archaea isolated from saline environments.</title>
        <authorList>
            <person name="Cui H.-L."/>
        </authorList>
    </citation>
    <scope>NUCLEOTIDE SEQUENCE [LARGE SCALE GENOMIC DNA]</scope>
    <source>
        <strain evidence="5 6">XZYJT49</strain>
    </source>
</reference>
<dbReference type="InterPro" id="IPR051531">
    <property type="entry name" value="N-acetyltransferase"/>
</dbReference>
<dbReference type="InterPro" id="IPR016181">
    <property type="entry name" value="Acyl_CoA_acyltransferase"/>
</dbReference>
<organism evidence="5 6">
    <name type="scientific">Halorussus limi</name>
    <dbReference type="NCBI Taxonomy" id="2938695"/>
    <lineage>
        <taxon>Archaea</taxon>
        <taxon>Methanobacteriati</taxon>
        <taxon>Methanobacteriota</taxon>
        <taxon>Stenosarchaea group</taxon>
        <taxon>Halobacteria</taxon>
        <taxon>Halobacteriales</taxon>
        <taxon>Haladaptataceae</taxon>
        <taxon>Halorussus</taxon>
    </lineage>
</organism>
<dbReference type="PROSITE" id="PS51186">
    <property type="entry name" value="GNAT"/>
    <property type="match status" value="1"/>
</dbReference>
<dbReference type="EMBL" id="CP096659">
    <property type="protein sequence ID" value="UPV74030.1"/>
    <property type="molecule type" value="Genomic_DNA"/>
</dbReference>
<dbReference type="Proteomes" id="UP000830729">
    <property type="component" value="Chromosome"/>
</dbReference>
<sequence length="190" mass="21433">MPGPVYLSGERVELRVTEREDVELVQRARSDPAIRTALTQTAPQTREQVDEFYDEYVSVDNGDADFVVCVRSDDESANDDASEDPDPIGEVSLFRTEHDHGEISYWLLPEARGEGYATEAVSLLLDYAFDTSGRHRVYARVVDFNGASRALVERLGFAEEGRLREHVFLEGAYRDVVLYGLLRDEWDGAP</sequence>
<proteinExistence type="inferred from homology"/>
<dbReference type="GO" id="GO:0016747">
    <property type="term" value="F:acyltransferase activity, transferring groups other than amino-acyl groups"/>
    <property type="evidence" value="ECO:0007669"/>
    <property type="project" value="InterPro"/>
</dbReference>
<name>A0A8U0HSQ6_9EURY</name>
<dbReference type="AlphaFoldDB" id="A0A8U0HSQ6"/>
<comment type="similarity">
    <text evidence="3">Belongs to the acetyltransferase family. RimJ subfamily.</text>
</comment>
<keyword evidence="1" id="KW-0808">Transferase</keyword>
<feature type="domain" description="N-acetyltransferase" evidence="4">
    <location>
        <begin position="32"/>
        <end position="184"/>
    </location>
</feature>
<protein>
    <submittedName>
        <fullName evidence="5">GNAT family N-acetyltransferase</fullName>
    </submittedName>
</protein>
<keyword evidence="6" id="KW-1185">Reference proteome</keyword>
<dbReference type="GeneID" id="72186735"/>